<reference evidence="2 3" key="1">
    <citation type="submission" date="2021-03" db="EMBL/GenBank/DDBJ databases">
        <title>Sequencing the genomes of 1000 actinobacteria strains.</title>
        <authorList>
            <person name="Klenk H.-P."/>
        </authorList>
    </citation>
    <scope>NUCLEOTIDE SEQUENCE [LARGE SCALE GENOMIC DNA]</scope>
    <source>
        <strain evidence="2 3">DSM 44580</strain>
    </source>
</reference>
<keyword evidence="3" id="KW-1185">Reference proteome</keyword>
<organism evidence="2 3">
    <name type="scientific">Crossiella equi</name>
    <dbReference type="NCBI Taxonomy" id="130796"/>
    <lineage>
        <taxon>Bacteria</taxon>
        <taxon>Bacillati</taxon>
        <taxon>Actinomycetota</taxon>
        <taxon>Actinomycetes</taxon>
        <taxon>Pseudonocardiales</taxon>
        <taxon>Pseudonocardiaceae</taxon>
        <taxon>Crossiella</taxon>
    </lineage>
</organism>
<dbReference type="PANTHER" id="PTHR35010:SF2">
    <property type="entry name" value="BLL4672 PROTEIN"/>
    <property type="match status" value="1"/>
</dbReference>
<protein>
    <submittedName>
        <fullName evidence="2">Transcriptional regulator with XRE-family HTH domain</fullName>
    </submittedName>
</protein>
<accession>A0ABS5A6X7</accession>
<dbReference type="InterPro" id="IPR041413">
    <property type="entry name" value="MLTR_LBD"/>
</dbReference>
<dbReference type="PROSITE" id="PS50943">
    <property type="entry name" value="HTH_CROC1"/>
    <property type="match status" value="1"/>
</dbReference>
<dbReference type="Gene3D" id="1.10.260.40">
    <property type="entry name" value="lambda repressor-like DNA-binding domains"/>
    <property type="match status" value="1"/>
</dbReference>
<gene>
    <name evidence="2" type="ORF">JOF53_000841</name>
</gene>
<dbReference type="Pfam" id="PF17765">
    <property type="entry name" value="MLTR_LBD"/>
    <property type="match status" value="1"/>
</dbReference>
<proteinExistence type="predicted"/>
<evidence type="ECO:0000313" key="3">
    <source>
        <dbReference type="Proteomes" id="UP001519363"/>
    </source>
</evidence>
<dbReference type="SMART" id="SM00530">
    <property type="entry name" value="HTH_XRE"/>
    <property type="match status" value="1"/>
</dbReference>
<sequence>MGGNELGDFLRARRTGLRPDQIGLPGTGSRRRAVGLRREEVAALASISTDFYTRLEQGRRGASEEVLHALTRVLRLNEDERAYVFELHRKQSRPSRQPTRRAQPQLCRLLDGLASTPAVVLGRRTDVLAWNPMAAALFTDFALLRPEDRNFVRLVFCDPVVRARYPQWERAARNGVAHLRMEAARDPDDPALAELVRELSERDQDFHRWWRAHHVAVRGTGTNVVRHPEVGELTLDWSSLTCTADPDQQLFTWTAEPGSPSERRLRELAAQVVG</sequence>
<name>A0ABS5A6X7_9PSEU</name>
<feature type="domain" description="HTH cro/C1-type" evidence="1">
    <location>
        <begin position="31"/>
        <end position="81"/>
    </location>
</feature>
<dbReference type="InterPro" id="IPR001387">
    <property type="entry name" value="Cro/C1-type_HTH"/>
</dbReference>
<dbReference type="InterPro" id="IPR010982">
    <property type="entry name" value="Lambda_DNA-bd_dom_sf"/>
</dbReference>
<dbReference type="Proteomes" id="UP001519363">
    <property type="component" value="Unassembled WGS sequence"/>
</dbReference>
<comment type="caution">
    <text evidence="2">The sequence shown here is derived from an EMBL/GenBank/DDBJ whole genome shotgun (WGS) entry which is preliminary data.</text>
</comment>
<evidence type="ECO:0000259" key="1">
    <source>
        <dbReference type="PROSITE" id="PS50943"/>
    </source>
</evidence>
<dbReference type="SUPFAM" id="SSF47413">
    <property type="entry name" value="lambda repressor-like DNA-binding domains"/>
    <property type="match status" value="1"/>
</dbReference>
<evidence type="ECO:0000313" key="2">
    <source>
        <dbReference type="EMBL" id="MBP2471969.1"/>
    </source>
</evidence>
<dbReference type="RefSeq" id="WP_086790089.1">
    <property type="nucleotide sequence ID" value="NZ_JAGIOO010000001.1"/>
</dbReference>
<dbReference type="Gene3D" id="3.30.450.180">
    <property type="match status" value="1"/>
</dbReference>
<dbReference type="PANTHER" id="PTHR35010">
    <property type="entry name" value="BLL4672 PROTEIN-RELATED"/>
    <property type="match status" value="1"/>
</dbReference>
<dbReference type="CDD" id="cd00093">
    <property type="entry name" value="HTH_XRE"/>
    <property type="match status" value="1"/>
</dbReference>
<dbReference type="Pfam" id="PF13560">
    <property type="entry name" value="HTH_31"/>
    <property type="match status" value="1"/>
</dbReference>
<dbReference type="EMBL" id="JAGIOO010000001">
    <property type="protein sequence ID" value="MBP2471969.1"/>
    <property type="molecule type" value="Genomic_DNA"/>
</dbReference>